<evidence type="ECO:0000256" key="1">
    <source>
        <dbReference type="SAM" id="MobiDB-lite"/>
    </source>
</evidence>
<reference evidence="2" key="2">
    <citation type="submission" date="2025-05" db="UniProtKB">
        <authorList>
            <consortium name="EnsemblMetazoa"/>
        </authorList>
    </citation>
    <scope>IDENTIFICATION</scope>
    <source>
        <strain evidence="2">Foshan</strain>
    </source>
</reference>
<feature type="compositionally biased region" description="Acidic residues" evidence="1">
    <location>
        <begin position="7"/>
        <end position="23"/>
    </location>
</feature>
<dbReference type="RefSeq" id="XP_062716584.1">
    <property type="nucleotide sequence ID" value="XM_062860600.1"/>
</dbReference>
<dbReference type="GeneID" id="115269875"/>
<protein>
    <submittedName>
        <fullName evidence="2">Uncharacterized protein</fullName>
    </submittedName>
</protein>
<proteinExistence type="predicted"/>
<name>A0ABM1XSJ5_AEDAL</name>
<dbReference type="EnsemblMetazoa" id="AALFPA23_002455.R2283">
    <property type="protein sequence ID" value="AALFPA23_002455.P2283"/>
    <property type="gene ID" value="AALFPA23_002455"/>
</dbReference>
<dbReference type="Proteomes" id="UP000069940">
    <property type="component" value="Unassembled WGS sequence"/>
</dbReference>
<evidence type="ECO:0000313" key="2">
    <source>
        <dbReference type="EnsemblMetazoa" id="AALFPA23_002455.P2283"/>
    </source>
</evidence>
<reference evidence="3" key="1">
    <citation type="journal article" date="2015" name="Proc. Natl. Acad. Sci. U.S.A.">
        <title>Genome sequence of the Asian Tiger mosquito, Aedes albopictus, reveals insights into its biology, genetics, and evolution.</title>
        <authorList>
            <person name="Chen X.G."/>
            <person name="Jiang X."/>
            <person name="Gu J."/>
            <person name="Xu M."/>
            <person name="Wu Y."/>
            <person name="Deng Y."/>
            <person name="Zhang C."/>
            <person name="Bonizzoni M."/>
            <person name="Dermauw W."/>
            <person name="Vontas J."/>
            <person name="Armbruster P."/>
            <person name="Huang X."/>
            <person name="Yang Y."/>
            <person name="Zhang H."/>
            <person name="He W."/>
            <person name="Peng H."/>
            <person name="Liu Y."/>
            <person name="Wu K."/>
            <person name="Chen J."/>
            <person name="Lirakis M."/>
            <person name="Topalis P."/>
            <person name="Van Leeuwen T."/>
            <person name="Hall A.B."/>
            <person name="Jiang X."/>
            <person name="Thorpe C."/>
            <person name="Mueller R.L."/>
            <person name="Sun C."/>
            <person name="Waterhouse R.M."/>
            <person name="Yan G."/>
            <person name="Tu Z.J."/>
            <person name="Fang X."/>
            <person name="James A.A."/>
        </authorList>
    </citation>
    <scope>NUCLEOTIDE SEQUENCE [LARGE SCALE GENOMIC DNA]</scope>
    <source>
        <strain evidence="3">Foshan</strain>
    </source>
</reference>
<sequence>MDSPNDVFEDEEYLDLNLDQDEDQTNHSDGTFESDSTDAKEGSSKSISDYVFVFTGVFFRRLYRGQLRPREFGRQTVEGDSVPEVLEFVWNAAKAQTQRQVVFDDEVPRWAEKQEPDLEDIELFLTLYDETKKKTYAPSALTPRVLATWRDKSIKIFAYVYSTTVETAAQYQLVLRQLLEPTSKDRAGAHSMRDDAALAQALRDTHQHLEGHQSSWLLWANLIHSSPAHTHEKLKAEEAPPLQLSKYFRWTAVSEPVKLQSAHRGLAVAHTVNDSWMRELMELKSDLDRAFDLIQSVRQRVNLMAARGTTSTQIFAAMEDAVRPEESELSRELAEKVTDCQDVDHA</sequence>
<evidence type="ECO:0000313" key="3">
    <source>
        <dbReference type="Proteomes" id="UP000069940"/>
    </source>
</evidence>
<keyword evidence="3" id="KW-1185">Reference proteome</keyword>
<accession>A0ABM1XSJ5</accession>
<feature type="region of interest" description="Disordered" evidence="1">
    <location>
        <begin position="1"/>
        <end position="43"/>
    </location>
</feature>
<organism evidence="2 3">
    <name type="scientific">Aedes albopictus</name>
    <name type="common">Asian tiger mosquito</name>
    <name type="synonym">Stegomyia albopicta</name>
    <dbReference type="NCBI Taxonomy" id="7160"/>
    <lineage>
        <taxon>Eukaryota</taxon>
        <taxon>Metazoa</taxon>
        <taxon>Ecdysozoa</taxon>
        <taxon>Arthropoda</taxon>
        <taxon>Hexapoda</taxon>
        <taxon>Insecta</taxon>
        <taxon>Pterygota</taxon>
        <taxon>Neoptera</taxon>
        <taxon>Endopterygota</taxon>
        <taxon>Diptera</taxon>
        <taxon>Nematocera</taxon>
        <taxon>Culicoidea</taxon>
        <taxon>Culicidae</taxon>
        <taxon>Culicinae</taxon>
        <taxon>Aedini</taxon>
        <taxon>Aedes</taxon>
        <taxon>Stegomyia</taxon>
    </lineage>
</organism>